<dbReference type="InterPro" id="IPR000836">
    <property type="entry name" value="PRTase_dom"/>
</dbReference>
<evidence type="ECO:0000256" key="16">
    <source>
        <dbReference type="RuleBase" id="RU364099"/>
    </source>
</evidence>
<accession>A0AAW5YWK5</accession>
<keyword evidence="7 16" id="KW-0963">Cytoplasm</keyword>
<evidence type="ECO:0000313" key="18">
    <source>
        <dbReference type="EMBL" id="MDA3768471.1"/>
    </source>
</evidence>
<evidence type="ECO:0000256" key="15">
    <source>
        <dbReference type="ARBA" id="ARBA00049402"/>
    </source>
</evidence>
<evidence type="ECO:0000256" key="12">
    <source>
        <dbReference type="ARBA" id="ARBA00022741"/>
    </source>
</evidence>
<evidence type="ECO:0000256" key="9">
    <source>
        <dbReference type="ARBA" id="ARBA00022679"/>
    </source>
</evidence>
<dbReference type="NCBIfam" id="TIGR01203">
    <property type="entry name" value="HGPRTase"/>
    <property type="match status" value="1"/>
</dbReference>
<dbReference type="Proteomes" id="UP001210502">
    <property type="component" value="Unassembled WGS sequence"/>
</dbReference>
<evidence type="ECO:0000256" key="1">
    <source>
        <dbReference type="ARBA" id="ARBA00001946"/>
    </source>
</evidence>
<dbReference type="GO" id="GO:0000166">
    <property type="term" value="F:nucleotide binding"/>
    <property type="evidence" value="ECO:0007669"/>
    <property type="project" value="UniProtKB-KW"/>
</dbReference>
<reference evidence="18" key="1">
    <citation type="submission" date="2023-01" db="EMBL/GenBank/DDBJ databases">
        <title>Sequencing of the bacterial strains from artisanal fermented milk Matsoni.</title>
        <authorList>
            <person name="Rozman V."/>
            <person name="Accetto T."/>
            <person name="Bogovic Matijasic B."/>
        </authorList>
    </citation>
    <scope>NUCLEOTIDE SEQUENCE</scope>
    <source>
        <strain evidence="18">Lbl333</strain>
    </source>
</reference>
<gene>
    <name evidence="18" type="primary">hpt</name>
    <name evidence="18" type="ORF">PF586_08475</name>
</gene>
<dbReference type="GO" id="GO:0006166">
    <property type="term" value="P:purine ribonucleoside salvage"/>
    <property type="evidence" value="ECO:0007669"/>
    <property type="project" value="UniProtKB-KW"/>
</dbReference>
<dbReference type="InterPro" id="IPR029057">
    <property type="entry name" value="PRTase-like"/>
</dbReference>
<keyword evidence="13 16" id="KW-0460">Magnesium</keyword>
<evidence type="ECO:0000256" key="11">
    <source>
        <dbReference type="ARBA" id="ARBA00022726"/>
    </source>
</evidence>
<dbReference type="InterPro" id="IPR050408">
    <property type="entry name" value="HGPRT"/>
</dbReference>
<evidence type="ECO:0000256" key="4">
    <source>
        <dbReference type="ARBA" id="ARBA00004669"/>
    </source>
</evidence>
<evidence type="ECO:0000256" key="10">
    <source>
        <dbReference type="ARBA" id="ARBA00022723"/>
    </source>
</evidence>
<comment type="similarity">
    <text evidence="6 16">Belongs to the purine/pyrimidine phosphoribosyltransferase family.</text>
</comment>
<dbReference type="EMBL" id="JAQIEY010000033">
    <property type="protein sequence ID" value="MDA3768471.1"/>
    <property type="molecule type" value="Genomic_DNA"/>
</dbReference>
<evidence type="ECO:0000256" key="2">
    <source>
        <dbReference type="ARBA" id="ARBA00002049"/>
    </source>
</evidence>
<dbReference type="PANTHER" id="PTHR43340:SF1">
    <property type="entry name" value="HYPOXANTHINE PHOSPHORIBOSYLTRANSFERASE"/>
    <property type="match status" value="1"/>
</dbReference>
<dbReference type="GO" id="GO:0032263">
    <property type="term" value="P:GMP salvage"/>
    <property type="evidence" value="ECO:0007669"/>
    <property type="project" value="TreeGrafter"/>
</dbReference>
<dbReference type="GO" id="GO:0046100">
    <property type="term" value="P:hypoxanthine metabolic process"/>
    <property type="evidence" value="ECO:0007669"/>
    <property type="project" value="TreeGrafter"/>
</dbReference>
<dbReference type="AlphaFoldDB" id="A0AAW5YWK5"/>
<feature type="domain" description="Phosphoribosyltransferase" evidence="17">
    <location>
        <begin position="17"/>
        <end position="162"/>
    </location>
</feature>
<dbReference type="Gene3D" id="3.40.50.2020">
    <property type="match status" value="1"/>
</dbReference>
<evidence type="ECO:0000256" key="8">
    <source>
        <dbReference type="ARBA" id="ARBA00022676"/>
    </source>
</evidence>
<evidence type="ECO:0000259" key="17">
    <source>
        <dbReference type="Pfam" id="PF00156"/>
    </source>
</evidence>
<evidence type="ECO:0000256" key="14">
    <source>
        <dbReference type="ARBA" id="ARBA00048811"/>
    </source>
</evidence>
<keyword evidence="11 16" id="KW-0660">Purine salvage</keyword>
<dbReference type="Pfam" id="PF00156">
    <property type="entry name" value="Pribosyltran"/>
    <property type="match status" value="1"/>
</dbReference>
<proteinExistence type="inferred from homology"/>
<comment type="pathway">
    <text evidence="5">Purine metabolism; GMP biosynthesis via salvage pathway; GMP from guanine: step 1/1.</text>
</comment>
<evidence type="ECO:0000256" key="13">
    <source>
        <dbReference type="ARBA" id="ARBA00022842"/>
    </source>
</evidence>
<dbReference type="GO" id="GO:0032264">
    <property type="term" value="P:IMP salvage"/>
    <property type="evidence" value="ECO:0007669"/>
    <property type="project" value="TreeGrafter"/>
</dbReference>
<dbReference type="FunFam" id="3.40.50.2020:FF:000006">
    <property type="entry name" value="Hypoxanthine phosphoribosyltransferase"/>
    <property type="match status" value="1"/>
</dbReference>
<keyword evidence="12 16" id="KW-0547">Nucleotide-binding</keyword>
<dbReference type="PANTHER" id="PTHR43340">
    <property type="entry name" value="HYPOXANTHINE-GUANINE PHOSPHORIBOSYLTRANSFERASE"/>
    <property type="match status" value="1"/>
</dbReference>
<comment type="catalytic activity">
    <reaction evidence="14">
        <text>GMP + diphosphate = guanine + 5-phospho-alpha-D-ribose 1-diphosphate</text>
        <dbReference type="Rhea" id="RHEA:25424"/>
        <dbReference type="ChEBI" id="CHEBI:16235"/>
        <dbReference type="ChEBI" id="CHEBI:33019"/>
        <dbReference type="ChEBI" id="CHEBI:58017"/>
        <dbReference type="ChEBI" id="CHEBI:58115"/>
        <dbReference type="EC" id="2.4.2.8"/>
    </reaction>
    <physiologicalReaction direction="right-to-left" evidence="14">
        <dbReference type="Rhea" id="RHEA:25426"/>
    </physiologicalReaction>
</comment>
<sequence>MKSIHDAVDHKLYSEEDIAEMTKRLGQQLTKDYAGKRVLVVGALKGAIFFLTDLLREMDLACDIDFIDVSSYGNGTESSGKITVTHDLEADVTGRDVLIVEDIVDTGLTLKFMKDELLSRGANSVKCCVLLNKTARRTTEVDVEYYGTHVGNEFVIGYGMDFAGLYRNLPYIGVIKPEVVEGLSSKHEHD</sequence>
<keyword evidence="9 16" id="KW-0808">Transferase</keyword>
<comment type="caution">
    <text evidence="18">The sequence shown here is derived from an EMBL/GenBank/DDBJ whole genome shotgun (WGS) entry which is preliminary data.</text>
</comment>
<dbReference type="InterPro" id="IPR005904">
    <property type="entry name" value="Hxn_phspho_trans"/>
</dbReference>
<evidence type="ECO:0000256" key="7">
    <source>
        <dbReference type="ARBA" id="ARBA00022490"/>
    </source>
</evidence>
<evidence type="ECO:0000313" key="19">
    <source>
        <dbReference type="Proteomes" id="UP001210502"/>
    </source>
</evidence>
<name>A0AAW5YWK5_9LACO</name>
<evidence type="ECO:0000256" key="5">
    <source>
        <dbReference type="ARBA" id="ARBA00004676"/>
    </source>
</evidence>
<dbReference type="GO" id="GO:0006178">
    <property type="term" value="P:guanine salvage"/>
    <property type="evidence" value="ECO:0007669"/>
    <property type="project" value="TreeGrafter"/>
</dbReference>
<dbReference type="GO" id="GO:0004422">
    <property type="term" value="F:hypoxanthine phosphoribosyltransferase activity"/>
    <property type="evidence" value="ECO:0007669"/>
    <property type="project" value="InterPro"/>
</dbReference>
<comment type="catalytic activity">
    <reaction evidence="15">
        <text>IMP + diphosphate = hypoxanthine + 5-phospho-alpha-D-ribose 1-diphosphate</text>
        <dbReference type="Rhea" id="RHEA:17973"/>
        <dbReference type="ChEBI" id="CHEBI:17368"/>
        <dbReference type="ChEBI" id="CHEBI:33019"/>
        <dbReference type="ChEBI" id="CHEBI:58017"/>
        <dbReference type="ChEBI" id="CHEBI:58053"/>
        <dbReference type="EC" id="2.4.2.8"/>
    </reaction>
    <physiologicalReaction direction="right-to-left" evidence="15">
        <dbReference type="Rhea" id="RHEA:17975"/>
    </physiologicalReaction>
</comment>
<dbReference type="RefSeq" id="WP_236158050.1">
    <property type="nucleotide sequence ID" value="NZ_BNHZ01000004.1"/>
</dbReference>
<comment type="pathway">
    <text evidence="4 16">Purine metabolism; IMP biosynthesis via salvage pathway; IMP from hypoxanthine: step 1/1.</text>
</comment>
<dbReference type="GO" id="GO:0052657">
    <property type="term" value="F:guanine phosphoribosyltransferase activity"/>
    <property type="evidence" value="ECO:0007669"/>
    <property type="project" value="UniProtKB-ARBA"/>
</dbReference>
<dbReference type="GO" id="GO:0005829">
    <property type="term" value="C:cytosol"/>
    <property type="evidence" value="ECO:0007669"/>
    <property type="project" value="TreeGrafter"/>
</dbReference>
<comment type="function">
    <text evidence="2">Purine salvage pathway enzyme that catalyzes the transfer of the ribosyl-5-phosphate group from 5-phospho-alpha-D-ribose 1-diphosphate (PRPP) to the N9 position of the 6-oxopurines hypoxanthine and guanine to form the corresponding ribonucleotides IMP (inosine 5'-monophosphate) and GMP (guanosine 5'-monophosphate), with the release of PPi.</text>
</comment>
<protein>
    <recommendedName>
        <fullName evidence="16">Hypoxanthine phosphoribosyltransferase</fullName>
        <ecNumber evidence="16">2.4.2.8</ecNumber>
    </recommendedName>
</protein>
<comment type="subcellular location">
    <subcellularLocation>
        <location evidence="3 16">Cytoplasm</location>
    </subcellularLocation>
</comment>
<keyword evidence="8 16" id="KW-0328">Glycosyltransferase</keyword>
<dbReference type="GO" id="GO:0000287">
    <property type="term" value="F:magnesium ion binding"/>
    <property type="evidence" value="ECO:0007669"/>
    <property type="project" value="TreeGrafter"/>
</dbReference>
<comment type="cofactor">
    <cofactor evidence="1 16">
        <name>Mg(2+)</name>
        <dbReference type="ChEBI" id="CHEBI:18420"/>
    </cofactor>
</comment>
<organism evidence="18 19">
    <name type="scientific">Lactobacillus delbrueckii</name>
    <dbReference type="NCBI Taxonomy" id="1584"/>
    <lineage>
        <taxon>Bacteria</taxon>
        <taxon>Bacillati</taxon>
        <taxon>Bacillota</taxon>
        <taxon>Bacilli</taxon>
        <taxon>Lactobacillales</taxon>
        <taxon>Lactobacillaceae</taxon>
        <taxon>Lactobacillus</taxon>
    </lineage>
</organism>
<dbReference type="SUPFAM" id="SSF53271">
    <property type="entry name" value="PRTase-like"/>
    <property type="match status" value="1"/>
</dbReference>
<dbReference type="CDD" id="cd06223">
    <property type="entry name" value="PRTases_typeI"/>
    <property type="match status" value="1"/>
</dbReference>
<dbReference type="EC" id="2.4.2.8" evidence="16"/>
<evidence type="ECO:0000256" key="3">
    <source>
        <dbReference type="ARBA" id="ARBA00004496"/>
    </source>
</evidence>
<keyword evidence="10 16" id="KW-0479">Metal-binding</keyword>
<evidence type="ECO:0000256" key="6">
    <source>
        <dbReference type="ARBA" id="ARBA00008391"/>
    </source>
</evidence>